<organism evidence="1 2">
    <name type="scientific">Fistulifera solaris</name>
    <name type="common">Oleaginous diatom</name>
    <dbReference type="NCBI Taxonomy" id="1519565"/>
    <lineage>
        <taxon>Eukaryota</taxon>
        <taxon>Sar</taxon>
        <taxon>Stramenopiles</taxon>
        <taxon>Ochrophyta</taxon>
        <taxon>Bacillariophyta</taxon>
        <taxon>Bacillariophyceae</taxon>
        <taxon>Bacillariophycidae</taxon>
        <taxon>Naviculales</taxon>
        <taxon>Naviculaceae</taxon>
        <taxon>Fistulifera</taxon>
    </lineage>
</organism>
<proteinExistence type="predicted"/>
<accession>A0A1Z5JXS5</accession>
<dbReference type="InParanoid" id="A0A1Z5JXS5"/>
<keyword evidence="2" id="KW-1185">Reference proteome</keyword>
<gene>
    <name evidence="1" type="ORF">FisN_26Hu124</name>
</gene>
<evidence type="ECO:0000313" key="2">
    <source>
        <dbReference type="Proteomes" id="UP000198406"/>
    </source>
</evidence>
<dbReference type="AlphaFoldDB" id="A0A1Z5JXS5"/>
<protein>
    <submittedName>
        <fullName evidence="1">Uncharacterized protein</fullName>
    </submittedName>
</protein>
<dbReference type="EMBL" id="BDSP01000132">
    <property type="protein sequence ID" value="GAX18823.1"/>
    <property type="molecule type" value="Genomic_DNA"/>
</dbReference>
<comment type="caution">
    <text evidence="1">The sequence shown here is derived from an EMBL/GenBank/DDBJ whole genome shotgun (WGS) entry which is preliminary data.</text>
</comment>
<dbReference type="Proteomes" id="UP000198406">
    <property type="component" value="Unassembled WGS sequence"/>
</dbReference>
<evidence type="ECO:0000313" key="1">
    <source>
        <dbReference type="EMBL" id="GAX18823.1"/>
    </source>
</evidence>
<reference evidence="1 2" key="1">
    <citation type="journal article" date="2015" name="Plant Cell">
        <title>Oil accumulation by the oleaginous diatom Fistulifera solaris as revealed by the genome and transcriptome.</title>
        <authorList>
            <person name="Tanaka T."/>
            <person name="Maeda Y."/>
            <person name="Veluchamy A."/>
            <person name="Tanaka M."/>
            <person name="Abida H."/>
            <person name="Marechal E."/>
            <person name="Bowler C."/>
            <person name="Muto M."/>
            <person name="Sunaga Y."/>
            <person name="Tanaka M."/>
            <person name="Yoshino T."/>
            <person name="Taniguchi T."/>
            <person name="Fukuda Y."/>
            <person name="Nemoto M."/>
            <person name="Matsumoto M."/>
            <person name="Wong P.S."/>
            <person name="Aburatani S."/>
            <person name="Fujibuchi W."/>
        </authorList>
    </citation>
    <scope>NUCLEOTIDE SEQUENCE [LARGE SCALE GENOMIC DNA]</scope>
    <source>
        <strain evidence="1 2">JPCC DA0580</strain>
    </source>
</reference>
<name>A0A1Z5JXS5_FISSO</name>
<sequence length="79" mass="8714">MGSQKRDTRKLTSTQHISMTNKPSILSTVLAILALSHARIQGDYEPASLSRLIRSCEVIRPVLGGDQEDDEDDKGVDTF</sequence>